<sequence>MLKVDKACGEGSLRHLSNCFPSRYLCLRATSESAQQPRSPLLRVPGFHCCSPRRRSSLQHKVWLSTQGAVLLVARRRSMMMAVPL</sequence>
<dbReference type="Proteomes" id="UP001055072">
    <property type="component" value="Unassembled WGS sequence"/>
</dbReference>
<organism evidence="1 2">
    <name type="scientific">Irpex rosettiformis</name>
    <dbReference type="NCBI Taxonomy" id="378272"/>
    <lineage>
        <taxon>Eukaryota</taxon>
        <taxon>Fungi</taxon>
        <taxon>Dikarya</taxon>
        <taxon>Basidiomycota</taxon>
        <taxon>Agaricomycotina</taxon>
        <taxon>Agaricomycetes</taxon>
        <taxon>Polyporales</taxon>
        <taxon>Irpicaceae</taxon>
        <taxon>Irpex</taxon>
    </lineage>
</organism>
<keyword evidence="2" id="KW-1185">Reference proteome</keyword>
<proteinExistence type="predicted"/>
<protein>
    <submittedName>
        <fullName evidence="1">Uncharacterized protein</fullName>
    </submittedName>
</protein>
<name>A0ACB8UD65_9APHY</name>
<gene>
    <name evidence="1" type="ORF">BDY19DRAFT_590275</name>
</gene>
<reference evidence="1" key="1">
    <citation type="journal article" date="2021" name="Environ. Microbiol.">
        <title>Gene family expansions and transcriptome signatures uncover fungal adaptations to wood decay.</title>
        <authorList>
            <person name="Hage H."/>
            <person name="Miyauchi S."/>
            <person name="Viragh M."/>
            <person name="Drula E."/>
            <person name="Min B."/>
            <person name="Chaduli D."/>
            <person name="Navarro D."/>
            <person name="Favel A."/>
            <person name="Norest M."/>
            <person name="Lesage-Meessen L."/>
            <person name="Balint B."/>
            <person name="Merenyi Z."/>
            <person name="de Eugenio L."/>
            <person name="Morin E."/>
            <person name="Martinez A.T."/>
            <person name="Baldrian P."/>
            <person name="Stursova M."/>
            <person name="Martinez M.J."/>
            <person name="Novotny C."/>
            <person name="Magnuson J.K."/>
            <person name="Spatafora J.W."/>
            <person name="Maurice S."/>
            <person name="Pangilinan J."/>
            <person name="Andreopoulos W."/>
            <person name="LaButti K."/>
            <person name="Hundley H."/>
            <person name="Na H."/>
            <person name="Kuo A."/>
            <person name="Barry K."/>
            <person name="Lipzen A."/>
            <person name="Henrissat B."/>
            <person name="Riley R."/>
            <person name="Ahrendt S."/>
            <person name="Nagy L.G."/>
            <person name="Grigoriev I.V."/>
            <person name="Martin F."/>
            <person name="Rosso M.N."/>
        </authorList>
    </citation>
    <scope>NUCLEOTIDE SEQUENCE</scope>
    <source>
        <strain evidence="1">CBS 384.51</strain>
    </source>
</reference>
<accession>A0ACB8UD65</accession>
<evidence type="ECO:0000313" key="1">
    <source>
        <dbReference type="EMBL" id="KAI0092268.1"/>
    </source>
</evidence>
<comment type="caution">
    <text evidence="1">The sequence shown here is derived from an EMBL/GenBank/DDBJ whole genome shotgun (WGS) entry which is preliminary data.</text>
</comment>
<dbReference type="EMBL" id="MU274904">
    <property type="protein sequence ID" value="KAI0092268.1"/>
    <property type="molecule type" value="Genomic_DNA"/>
</dbReference>
<evidence type="ECO:0000313" key="2">
    <source>
        <dbReference type="Proteomes" id="UP001055072"/>
    </source>
</evidence>